<dbReference type="GO" id="GO:0030694">
    <property type="term" value="C:bacterial-type flagellum basal body, rod"/>
    <property type="evidence" value="ECO:0007669"/>
    <property type="project" value="UniProtKB-UniRule"/>
</dbReference>
<keyword evidence="11" id="KW-1185">Reference proteome</keyword>
<comment type="subunit">
    <text evidence="4 6">The basal body constitutes a major portion of the flagellar organelle and consists of five rings (E,L,P,S, and M) mounted on a central rod. The rod consists of about 26 subunits of FlgG in the distal portion, and FlgB, FlgC and FlgF are thought to build up the proximal portion of the rod with about 6 subunits each.</text>
</comment>
<dbReference type="NCBIfam" id="NF009280">
    <property type="entry name" value="PRK12640.1"/>
    <property type="match status" value="1"/>
</dbReference>
<gene>
    <name evidence="10" type="ORF">EDC63_101702</name>
</gene>
<dbReference type="Proteomes" id="UP000295367">
    <property type="component" value="Unassembled WGS sequence"/>
</dbReference>
<evidence type="ECO:0000256" key="2">
    <source>
        <dbReference type="ARBA" id="ARBA00009677"/>
    </source>
</evidence>
<dbReference type="Pfam" id="PF06429">
    <property type="entry name" value="Flg_bbr_C"/>
    <property type="match status" value="1"/>
</dbReference>
<organism evidence="10 11">
    <name type="scientific">Sulfurirhabdus autotrophica</name>
    <dbReference type="NCBI Taxonomy" id="1706046"/>
    <lineage>
        <taxon>Bacteria</taxon>
        <taxon>Pseudomonadati</taxon>
        <taxon>Pseudomonadota</taxon>
        <taxon>Betaproteobacteria</taxon>
        <taxon>Nitrosomonadales</taxon>
        <taxon>Sulfuricellaceae</taxon>
        <taxon>Sulfurirhabdus</taxon>
    </lineage>
</organism>
<evidence type="ECO:0000259" key="7">
    <source>
        <dbReference type="Pfam" id="PF00460"/>
    </source>
</evidence>
<comment type="caution">
    <text evidence="10">The sequence shown here is derived from an EMBL/GenBank/DDBJ whole genome shotgun (WGS) entry which is preliminary data.</text>
</comment>
<keyword evidence="3 6" id="KW-0975">Bacterial flagellum</keyword>
<keyword evidence="10" id="KW-0966">Cell projection</keyword>
<accession>A0A4R3YHI5</accession>
<dbReference type="SUPFAM" id="SSF117143">
    <property type="entry name" value="Flagellar hook protein flgE"/>
    <property type="match status" value="1"/>
</dbReference>
<dbReference type="RefSeq" id="WP_124947380.1">
    <property type="nucleotide sequence ID" value="NZ_BHVT01000073.1"/>
</dbReference>
<evidence type="ECO:0000259" key="9">
    <source>
        <dbReference type="Pfam" id="PF22692"/>
    </source>
</evidence>
<dbReference type="EMBL" id="SMCO01000001">
    <property type="protein sequence ID" value="TCV90728.1"/>
    <property type="molecule type" value="Genomic_DNA"/>
</dbReference>
<keyword evidence="10" id="KW-0969">Cilium</keyword>
<protein>
    <recommendedName>
        <fullName evidence="5 6">Flagellar basal-body rod protein FlgF</fullName>
    </recommendedName>
</protein>
<keyword evidence="10" id="KW-0282">Flagellum</keyword>
<evidence type="ECO:0000313" key="10">
    <source>
        <dbReference type="EMBL" id="TCV90728.1"/>
    </source>
</evidence>
<reference evidence="10 11" key="1">
    <citation type="submission" date="2019-03" db="EMBL/GenBank/DDBJ databases">
        <title>Genomic Encyclopedia of Type Strains, Phase IV (KMG-IV): sequencing the most valuable type-strain genomes for metagenomic binning, comparative biology and taxonomic classification.</title>
        <authorList>
            <person name="Goeker M."/>
        </authorList>
    </citation>
    <scope>NUCLEOTIDE SEQUENCE [LARGE SCALE GENOMIC DNA]</scope>
    <source>
        <strain evidence="10 11">DSM 100309</strain>
    </source>
</reference>
<dbReference type="Pfam" id="PF22692">
    <property type="entry name" value="LlgE_F_G_D1"/>
    <property type="match status" value="1"/>
</dbReference>
<dbReference type="InterPro" id="IPR037925">
    <property type="entry name" value="FlgE/F/G-like"/>
</dbReference>
<evidence type="ECO:0000313" key="11">
    <source>
        <dbReference type="Proteomes" id="UP000295367"/>
    </source>
</evidence>
<dbReference type="GO" id="GO:0071978">
    <property type="term" value="P:bacterial-type flagellum-dependent swarming motility"/>
    <property type="evidence" value="ECO:0007669"/>
    <property type="project" value="TreeGrafter"/>
</dbReference>
<dbReference type="NCBIfam" id="TIGR02490">
    <property type="entry name" value="flgF"/>
    <property type="match status" value="1"/>
</dbReference>
<feature type="domain" description="Flagellar hook protein FlgE/F/G-like D1" evidence="9">
    <location>
        <begin position="81"/>
        <end position="145"/>
    </location>
</feature>
<feature type="domain" description="Flagellar basal-body/hook protein C-terminal" evidence="8">
    <location>
        <begin position="197"/>
        <end position="241"/>
    </location>
</feature>
<evidence type="ECO:0000256" key="3">
    <source>
        <dbReference type="ARBA" id="ARBA00023143"/>
    </source>
</evidence>
<dbReference type="InterPro" id="IPR012836">
    <property type="entry name" value="FlgF"/>
</dbReference>
<comment type="subcellular location">
    <subcellularLocation>
        <location evidence="1 6">Bacterial flagellum basal body</location>
    </subcellularLocation>
</comment>
<feature type="domain" description="Flagellar basal body rod protein N-terminal" evidence="7">
    <location>
        <begin position="5"/>
        <end position="35"/>
    </location>
</feature>
<dbReference type="InterPro" id="IPR053967">
    <property type="entry name" value="LlgE_F_G-like_D1"/>
</dbReference>
<dbReference type="OrthoDB" id="9804559at2"/>
<dbReference type="InterPro" id="IPR001444">
    <property type="entry name" value="Flag_bb_rod_N"/>
</dbReference>
<evidence type="ECO:0000256" key="4">
    <source>
        <dbReference type="ARBA" id="ARBA00038560"/>
    </source>
</evidence>
<evidence type="ECO:0000256" key="5">
    <source>
        <dbReference type="ARBA" id="ARBA00040228"/>
    </source>
</evidence>
<evidence type="ECO:0000256" key="1">
    <source>
        <dbReference type="ARBA" id="ARBA00004117"/>
    </source>
</evidence>
<sequence length="246" mass="25504">MDRMIYIAMTGANHTLGQQATVAHNLANVTTTGFKAELNAFRALPVYGEGLPTRTFVVDSTTGADFTPGVIQQTGRDLDMAVHGKGWIAVQASDGSEAYTRNGSLQISPNGVLQTRDGQNVLGDSGPISIPPDSEITVGKDGTVSTVPIGQAASGAIVGRIKLVNPSEINIVKSGDGLFRLRDGTIAPADANVNLAGGALEGSNVNAAEILVNMINLARQFDMQTKLIQTAASNAQSSSQILSLTA</sequence>
<comment type="similarity">
    <text evidence="2 6">Belongs to the flagella basal body rod proteins family.</text>
</comment>
<dbReference type="NCBIfam" id="TIGR03506">
    <property type="entry name" value="FlgEFG_subfam"/>
    <property type="match status" value="1"/>
</dbReference>
<name>A0A4R3YHI5_9PROT</name>
<dbReference type="PANTHER" id="PTHR30435">
    <property type="entry name" value="FLAGELLAR PROTEIN"/>
    <property type="match status" value="1"/>
</dbReference>
<dbReference type="InterPro" id="IPR020013">
    <property type="entry name" value="Flagellar_FlgE/F/G"/>
</dbReference>
<dbReference type="InterPro" id="IPR010930">
    <property type="entry name" value="Flg_bb/hook_C_dom"/>
</dbReference>
<dbReference type="PANTHER" id="PTHR30435:SF18">
    <property type="entry name" value="FLAGELLAR BASAL-BODY ROD PROTEIN FLGF"/>
    <property type="match status" value="1"/>
</dbReference>
<evidence type="ECO:0000256" key="6">
    <source>
        <dbReference type="RuleBase" id="RU362116"/>
    </source>
</evidence>
<dbReference type="AlphaFoldDB" id="A0A4R3YHI5"/>
<dbReference type="Pfam" id="PF00460">
    <property type="entry name" value="Flg_bb_rod"/>
    <property type="match status" value="1"/>
</dbReference>
<evidence type="ECO:0000259" key="8">
    <source>
        <dbReference type="Pfam" id="PF06429"/>
    </source>
</evidence>
<proteinExistence type="inferred from homology"/>